<reference evidence="2 3" key="1">
    <citation type="submission" date="2016-11" db="EMBL/GenBank/DDBJ databases">
        <title>Study of marine rhodopsin-containing bacteria.</title>
        <authorList>
            <person name="Yoshizawa S."/>
            <person name="Kumagai Y."/>
            <person name="Kogure K."/>
        </authorList>
    </citation>
    <scope>NUCLEOTIDE SEQUENCE [LARGE SCALE GENOMIC DNA]</scope>
    <source>
        <strain evidence="2 3">SAORIC-28</strain>
    </source>
</reference>
<keyword evidence="1" id="KW-0732">Signal</keyword>
<evidence type="ECO:0000313" key="2">
    <source>
        <dbReference type="EMBL" id="PAP78217.1"/>
    </source>
</evidence>
<evidence type="ECO:0008006" key="4">
    <source>
        <dbReference type="Google" id="ProtNLM"/>
    </source>
</evidence>
<dbReference type="AlphaFoldDB" id="A0A271J4K7"/>
<evidence type="ECO:0000313" key="3">
    <source>
        <dbReference type="Proteomes" id="UP000216339"/>
    </source>
</evidence>
<accession>A0A271J4K7</accession>
<protein>
    <recommendedName>
        <fullName evidence="4">Sialidase domain-containing protein</fullName>
    </recommendedName>
</protein>
<dbReference type="Proteomes" id="UP000216339">
    <property type="component" value="Unassembled WGS sequence"/>
</dbReference>
<comment type="caution">
    <text evidence="2">The sequence shown here is derived from an EMBL/GenBank/DDBJ whole genome shotgun (WGS) entry which is preliminary data.</text>
</comment>
<dbReference type="Gene3D" id="2.120.10.10">
    <property type="match status" value="1"/>
</dbReference>
<organism evidence="2 3">
    <name type="scientific">Rubrivirga marina</name>
    <dbReference type="NCBI Taxonomy" id="1196024"/>
    <lineage>
        <taxon>Bacteria</taxon>
        <taxon>Pseudomonadati</taxon>
        <taxon>Rhodothermota</taxon>
        <taxon>Rhodothermia</taxon>
        <taxon>Rhodothermales</taxon>
        <taxon>Rubricoccaceae</taxon>
        <taxon>Rubrivirga</taxon>
    </lineage>
</organism>
<proteinExistence type="predicted"/>
<dbReference type="CDD" id="cd15482">
    <property type="entry name" value="Sialidase_non-viral"/>
    <property type="match status" value="1"/>
</dbReference>
<feature type="chain" id="PRO_5012176468" description="Sialidase domain-containing protein" evidence="1">
    <location>
        <begin position="32"/>
        <end position="412"/>
    </location>
</feature>
<keyword evidence="3" id="KW-1185">Reference proteome</keyword>
<dbReference type="SUPFAM" id="SSF50939">
    <property type="entry name" value="Sialidases"/>
    <property type="match status" value="1"/>
</dbReference>
<name>A0A271J4K7_9BACT</name>
<gene>
    <name evidence="2" type="ORF">BSZ37_18185</name>
</gene>
<dbReference type="InterPro" id="IPR036278">
    <property type="entry name" value="Sialidase_sf"/>
</dbReference>
<feature type="signal peptide" evidence="1">
    <location>
        <begin position="1"/>
        <end position="31"/>
    </location>
</feature>
<sequence>MPSPLAVRLRPALLAALVLAACADAPDPVGAAPEAAPVAAGEVAVPADSGALAPRLALDGAGRPLLSWVEPADSGHALRYARWDVDHWTDARTAAEGTDWFVNWADTPGVMETADGRLVAHTLPRHPGDDSPYAYDAAVRQMTAAGWGGWTEPRLLHDDGRAAEHGFVSAVALPDGRTGLVWLDGRNQGGHGHGGGAMTLRYAALDVSGALADEAELDTRTCDCCPTAAAATPSGLVVAYRDRSAAEVRDIAVVRLVDGAWTDPTIPHPDGWTIAGCPVNGPALASRGDRVALAWYSEGDGARVQLAASEDGGATWGERVRIDGESPIGRVGVALMPDGSAVVSWLATVGDAAELRLRRVAADGTRGESVPVATVAAGRSSGMPHVVALGGQALVAWTDPATATVRTAVVDV</sequence>
<dbReference type="EMBL" id="MQWD01000001">
    <property type="protein sequence ID" value="PAP78217.1"/>
    <property type="molecule type" value="Genomic_DNA"/>
</dbReference>
<evidence type="ECO:0000256" key="1">
    <source>
        <dbReference type="SAM" id="SignalP"/>
    </source>
</evidence>